<feature type="region of interest" description="Disordered" evidence="1">
    <location>
        <begin position="101"/>
        <end position="133"/>
    </location>
</feature>
<gene>
    <name evidence="2" type="ORF">N1032_22530</name>
</gene>
<sequence length="133" mass="15617">MGFFGKIKSGFKSLQNKSKQASLDRLAKSKANRKKMTDRFKWLDRLDKFEKHMKYKERKLKKKFKNFFKKKKTKSAKETKPSNILTQKKKDIDFKKVVGKNKSKYSSGGITDISKRNAHVAKNLNSSRESRDH</sequence>
<reference evidence="2" key="1">
    <citation type="submission" date="2022-08" db="EMBL/GenBank/DDBJ databases">
        <authorList>
            <person name="Deng Y."/>
            <person name="Han X.-F."/>
            <person name="Zhang Y.-Q."/>
        </authorList>
    </citation>
    <scope>NUCLEOTIDE SEQUENCE</scope>
    <source>
        <strain evidence="2">CPCC 203386</strain>
    </source>
</reference>
<proteinExistence type="predicted"/>
<organism evidence="2 3">
    <name type="scientific">Herbiconiux daphne</name>
    <dbReference type="NCBI Taxonomy" id="2970914"/>
    <lineage>
        <taxon>Bacteria</taxon>
        <taxon>Bacillati</taxon>
        <taxon>Actinomycetota</taxon>
        <taxon>Actinomycetes</taxon>
        <taxon>Micrococcales</taxon>
        <taxon>Microbacteriaceae</taxon>
        <taxon>Herbiconiux</taxon>
    </lineage>
</organism>
<dbReference type="Proteomes" id="UP001165586">
    <property type="component" value="Unassembled WGS sequence"/>
</dbReference>
<name>A0ABT2H9A9_9MICO</name>
<dbReference type="EMBL" id="JANLCJ010000043">
    <property type="protein sequence ID" value="MCS5736514.1"/>
    <property type="molecule type" value="Genomic_DNA"/>
</dbReference>
<evidence type="ECO:0000256" key="1">
    <source>
        <dbReference type="SAM" id="MobiDB-lite"/>
    </source>
</evidence>
<evidence type="ECO:0000313" key="3">
    <source>
        <dbReference type="Proteomes" id="UP001165586"/>
    </source>
</evidence>
<comment type="caution">
    <text evidence="2">The sequence shown here is derived from an EMBL/GenBank/DDBJ whole genome shotgun (WGS) entry which is preliminary data.</text>
</comment>
<keyword evidence="3" id="KW-1185">Reference proteome</keyword>
<accession>A0ABT2H9A9</accession>
<protein>
    <submittedName>
        <fullName evidence="2">Uncharacterized protein</fullName>
    </submittedName>
</protein>
<dbReference type="RefSeq" id="WP_259542537.1">
    <property type="nucleotide sequence ID" value="NZ_JANLCJ010000043.1"/>
</dbReference>
<evidence type="ECO:0000313" key="2">
    <source>
        <dbReference type="EMBL" id="MCS5736514.1"/>
    </source>
</evidence>